<keyword evidence="3" id="KW-0410">Iron transport</keyword>
<accession>A0A1J5T7V8</accession>
<dbReference type="InterPro" id="IPR012910">
    <property type="entry name" value="Plug_dom"/>
</dbReference>
<proteinExistence type="predicted"/>
<dbReference type="InterPro" id="IPR039426">
    <property type="entry name" value="TonB-dep_rcpt-like"/>
</dbReference>
<evidence type="ECO:0000256" key="3">
    <source>
        <dbReference type="ARBA" id="ARBA00022496"/>
    </source>
</evidence>
<keyword evidence="8" id="KW-0472">Membrane</keyword>
<evidence type="ECO:0000256" key="5">
    <source>
        <dbReference type="ARBA" id="ARBA00022729"/>
    </source>
</evidence>
<dbReference type="Pfam" id="PF07715">
    <property type="entry name" value="Plug"/>
    <property type="match status" value="1"/>
</dbReference>
<dbReference type="GO" id="GO:0009279">
    <property type="term" value="C:cell outer membrane"/>
    <property type="evidence" value="ECO:0007669"/>
    <property type="project" value="UniProtKB-SubCell"/>
</dbReference>
<keyword evidence="11" id="KW-0675">Receptor</keyword>
<evidence type="ECO:0000256" key="1">
    <source>
        <dbReference type="ARBA" id="ARBA00004571"/>
    </source>
</evidence>
<keyword evidence="2" id="KW-0813">Transport</keyword>
<comment type="subcellular location">
    <subcellularLocation>
        <location evidence="1">Cell outer membrane</location>
        <topology evidence="1">Multi-pass membrane protein</topology>
    </subcellularLocation>
</comment>
<keyword evidence="9" id="KW-0998">Cell outer membrane</keyword>
<evidence type="ECO:0000256" key="7">
    <source>
        <dbReference type="ARBA" id="ARBA00023065"/>
    </source>
</evidence>
<name>A0A1J5T7V8_9ZZZZ</name>
<protein>
    <submittedName>
        <fullName evidence="11">Ferrichrome-iron receptor</fullName>
    </submittedName>
</protein>
<gene>
    <name evidence="11" type="primary">fhuA_4</name>
    <name evidence="11" type="ORF">GALL_97180</name>
</gene>
<evidence type="ECO:0000256" key="4">
    <source>
        <dbReference type="ARBA" id="ARBA00022692"/>
    </source>
</evidence>
<dbReference type="PANTHER" id="PTHR32552:SF68">
    <property type="entry name" value="FERRICHROME OUTER MEMBRANE TRANSPORTER_PHAGE RECEPTOR"/>
    <property type="match status" value="1"/>
</dbReference>
<dbReference type="EMBL" id="MLJW01000033">
    <property type="protein sequence ID" value="OIR08214.1"/>
    <property type="molecule type" value="Genomic_DNA"/>
</dbReference>
<evidence type="ECO:0000256" key="9">
    <source>
        <dbReference type="ARBA" id="ARBA00023237"/>
    </source>
</evidence>
<dbReference type="Gene3D" id="2.40.170.20">
    <property type="entry name" value="TonB-dependent receptor, beta-barrel domain"/>
    <property type="match status" value="1"/>
</dbReference>
<dbReference type="AlphaFoldDB" id="A0A1J5T7V8"/>
<evidence type="ECO:0000256" key="6">
    <source>
        <dbReference type="ARBA" id="ARBA00023004"/>
    </source>
</evidence>
<keyword evidence="4" id="KW-0812">Transmembrane</keyword>
<dbReference type="SUPFAM" id="SSF56935">
    <property type="entry name" value="Porins"/>
    <property type="match status" value="1"/>
</dbReference>
<evidence type="ECO:0000256" key="8">
    <source>
        <dbReference type="ARBA" id="ARBA00023136"/>
    </source>
</evidence>
<feature type="domain" description="TonB-dependent receptor plug" evidence="10">
    <location>
        <begin position="85"/>
        <end position="195"/>
    </location>
</feature>
<organism evidence="11">
    <name type="scientific">mine drainage metagenome</name>
    <dbReference type="NCBI Taxonomy" id="410659"/>
    <lineage>
        <taxon>unclassified sequences</taxon>
        <taxon>metagenomes</taxon>
        <taxon>ecological metagenomes</taxon>
    </lineage>
</organism>
<reference evidence="11" key="1">
    <citation type="submission" date="2016-10" db="EMBL/GenBank/DDBJ databases">
        <title>Sequence of Gallionella enrichment culture.</title>
        <authorList>
            <person name="Poehlein A."/>
            <person name="Muehling M."/>
            <person name="Daniel R."/>
        </authorList>
    </citation>
    <scope>NUCLEOTIDE SEQUENCE</scope>
</reference>
<evidence type="ECO:0000259" key="10">
    <source>
        <dbReference type="Pfam" id="PF07715"/>
    </source>
</evidence>
<keyword evidence="5" id="KW-0732">Signal</keyword>
<keyword evidence="7" id="KW-0406">Ion transport</keyword>
<evidence type="ECO:0000256" key="2">
    <source>
        <dbReference type="ARBA" id="ARBA00022448"/>
    </source>
</evidence>
<comment type="caution">
    <text evidence="11">The sequence shown here is derived from an EMBL/GenBank/DDBJ whole genome shotgun (WGS) entry which is preliminary data.</text>
</comment>
<keyword evidence="6" id="KW-0408">Iron</keyword>
<dbReference type="PANTHER" id="PTHR32552">
    <property type="entry name" value="FERRICHROME IRON RECEPTOR-RELATED"/>
    <property type="match status" value="1"/>
</dbReference>
<sequence length="1191" mass="130419">MNKKRLNCWTKGAIVTSLLLGAGSGLFGQDAATQPDASTKALQAASSSSSDDETITLSPFEVYSSKDRGYTATSTLAGTRLRTDLRDVGAAISAVTKNFIQDTGVTNAGTLLTYLPDTEVAGVHGNFSGFGNSGTISENYINPQSTTRVRGLDNADNTRGYFLSSIPWDAFNIDRVDAVRGPNAILYGLGSPAGIINTTLNEAEFRNFTNVEFRWGRFSSGRVSLDTNQVVVPQQLAIRLDAEYSATHYQQKPSFNKDNRQYIALKFTPKFLNNDVVSTMIKVNDERGTINSNNPEQSPPDDLITPWFNPKEANKFVSDPMADWTANGLGPTLSTHGVINTNPATAVPTGKGQTSYTDGSVNPYYQPWMGTMGFQGGTTLLTGVGATTPGGLTFWQPQLGIGSYASVNGHAINGIPYNQVNGVSGYALYAQHANLPYWQAGLYKDRYLTDPTVFDFYNNMIEGDNARQWQRWNAGSISIEQNFFNNRFGYQLAGHQEQYHSGQWSLFGGPGSINIVTDAYNVDGTPNANFGKPFITGNGHYSNFSTDEQRTDIRFTAYGELRGRDFFAPDSMMARMFGVQRFTGMLSADKDYRENKSWALFATDPSYNALYNQGQTQIQNLLNYTPNIVSFLGSSMANATTASGAFLNYASKITMPTQGATEQWIAKWTAPSSVDPAATWTNAAGATLTNADNPANYQGWTTVPVHVLSAFNGDINQLYTGGQKEQTQVSSKSFVWQGFFADGDIVPLVGIRKDTVRTAYAQPNITANGTYDLLDPNYRIGSAAVESGITRTYSVVLHVPKRIMAKLPLDMDLSVFFNQSQNFQPGGGRVDVYGNAIADPSGKTHDAGVGIGFLGQKIVFKVNHFDTRISNASMNGLSTWDLGASVLWNWEFDQFYKNSYGQSWQNAFLPINGQTAEQAAAQQAAAVAAVDQMATDPLVQKFIKAWKVTNSGTSWQTVGGSYNPPAGFAQTQDTESKGWEYELTANVTNNWTVTANASRATATTSNIGGTALNEWVNHWNSLMQGPAGDIRLWWGGSTTTSRSDFTGTFMSGWSLAQLGAGADVSELRPWHFNLVSNYYFSRTFLKGLNIGGAYRWSSRDVLGYPTTLDSNNVYHFDLTHPFYGRKETAVDLWTGYDFKPGKKTKWHVQLNVRNAFASKQLIPITVEPDGTPAAYKIPEPLDWQLTVRVSF</sequence>
<evidence type="ECO:0000313" key="11">
    <source>
        <dbReference type="EMBL" id="OIR08214.1"/>
    </source>
</evidence>
<dbReference type="GO" id="GO:0015344">
    <property type="term" value="F:siderophore uptake transmembrane transporter activity"/>
    <property type="evidence" value="ECO:0007669"/>
    <property type="project" value="TreeGrafter"/>
</dbReference>
<dbReference type="Gene3D" id="2.170.130.10">
    <property type="entry name" value="TonB-dependent receptor, plug domain"/>
    <property type="match status" value="1"/>
</dbReference>
<dbReference type="InterPro" id="IPR037066">
    <property type="entry name" value="Plug_dom_sf"/>
</dbReference>
<dbReference type="InterPro" id="IPR036942">
    <property type="entry name" value="Beta-barrel_TonB_sf"/>
</dbReference>